<dbReference type="InterPro" id="IPR024403">
    <property type="entry name" value="DHOase_cat"/>
</dbReference>
<dbReference type="GO" id="GO:0004151">
    <property type="term" value="F:dihydroorotase activity"/>
    <property type="evidence" value="ECO:0007669"/>
    <property type="project" value="UniProtKB-EC"/>
</dbReference>
<evidence type="ECO:0000313" key="4">
    <source>
        <dbReference type="Proteomes" id="UP000319557"/>
    </source>
</evidence>
<dbReference type="Proteomes" id="UP000319557">
    <property type="component" value="Chromosome"/>
</dbReference>
<dbReference type="Gene3D" id="3.20.20.140">
    <property type="entry name" value="Metal-dependent hydrolases"/>
    <property type="match status" value="1"/>
</dbReference>
<proteinExistence type="predicted"/>
<evidence type="ECO:0000256" key="1">
    <source>
        <dbReference type="ARBA" id="ARBA00022975"/>
    </source>
</evidence>
<dbReference type="PANTHER" id="PTHR43668">
    <property type="entry name" value="ALLANTOINASE"/>
    <property type="match status" value="1"/>
</dbReference>
<sequence length="430" mass="46207">MTPLLIENGRLVDPSQSIDRVARVLVTGGLIAAINPDDGDLPPNVRRIDARGRIVAPGLIDLGTELREPGREEDETIETGGNAALAGGFTTILCAANTYPPIDSPGAVEFVRQKAQRARTCRIHVIACLSRGREGVDMAELGLLAEAGAVGFSDAPRPTSNSALLKKALEYCHMLDLPIYDLPLVPELTGSGVMHEGRVSTILGLQGLPTEAEDLAVTRDLRLAEATGGRLHIGPISTLQGVELIKRAKQRGISISASVWPQTLSSMTDKELESFDARFKVRPPLRNERHIEVCREALIDGTIDCISTGHTPRAREKKVNDLDLAPFGMVSLETTLASINTDMIRSGLLSWPDAITRLSTRPAEIAGVPGGSLKPGSPADIVIIDPDVAWTVRGDEFQSRSNSTPWEGKELFGQATHAIVGGEVRFERHA</sequence>
<dbReference type="PANTHER" id="PTHR43668:SF2">
    <property type="entry name" value="ALLANTOINASE"/>
    <property type="match status" value="1"/>
</dbReference>
<feature type="domain" description="Dihydroorotase catalytic" evidence="2">
    <location>
        <begin position="52"/>
        <end position="238"/>
    </location>
</feature>
<dbReference type="GO" id="GO:0006221">
    <property type="term" value="P:pyrimidine nucleotide biosynthetic process"/>
    <property type="evidence" value="ECO:0007669"/>
    <property type="project" value="UniProtKB-KW"/>
</dbReference>
<keyword evidence="1" id="KW-0665">Pyrimidine biosynthesis</keyword>
<dbReference type="InterPro" id="IPR032466">
    <property type="entry name" value="Metal_Hydrolase"/>
</dbReference>
<dbReference type="InterPro" id="IPR050138">
    <property type="entry name" value="DHOase/Allantoinase_Hydrolase"/>
</dbReference>
<reference evidence="3 4" key="1">
    <citation type="submission" date="2019-02" db="EMBL/GenBank/DDBJ databases">
        <title>Deep-cultivation of Planctomycetes and their phenomic and genomic characterization uncovers novel biology.</title>
        <authorList>
            <person name="Wiegand S."/>
            <person name="Jogler M."/>
            <person name="Boedeker C."/>
            <person name="Pinto D."/>
            <person name="Vollmers J."/>
            <person name="Rivas-Marin E."/>
            <person name="Kohn T."/>
            <person name="Peeters S.H."/>
            <person name="Heuer A."/>
            <person name="Rast P."/>
            <person name="Oberbeckmann S."/>
            <person name="Bunk B."/>
            <person name="Jeske O."/>
            <person name="Meyerdierks A."/>
            <person name="Storesund J.E."/>
            <person name="Kallscheuer N."/>
            <person name="Luecker S."/>
            <person name="Lage O.M."/>
            <person name="Pohl T."/>
            <person name="Merkel B.J."/>
            <person name="Hornburger P."/>
            <person name="Mueller R.-W."/>
            <person name="Bruemmer F."/>
            <person name="Labrenz M."/>
            <person name="Spormann A.M."/>
            <person name="Op den Camp H."/>
            <person name="Overmann J."/>
            <person name="Amann R."/>
            <person name="Jetten M.S.M."/>
            <person name="Mascher T."/>
            <person name="Medema M.H."/>
            <person name="Devos D.P."/>
            <person name="Kaster A.-K."/>
            <person name="Ovreas L."/>
            <person name="Rohde M."/>
            <person name="Galperin M.Y."/>
            <person name="Jogler C."/>
        </authorList>
    </citation>
    <scope>NUCLEOTIDE SEQUENCE [LARGE SCALE GENOMIC DNA]</scope>
    <source>
        <strain evidence="3 4">EC9</strain>
    </source>
</reference>
<protein>
    <submittedName>
        <fullName evidence="3">Dihydroorotase</fullName>
        <ecNumber evidence="3">3.5.2.3</ecNumber>
    </submittedName>
</protein>
<organism evidence="3 4">
    <name type="scientific">Rosistilla ulvae</name>
    <dbReference type="NCBI Taxonomy" id="1930277"/>
    <lineage>
        <taxon>Bacteria</taxon>
        <taxon>Pseudomonadati</taxon>
        <taxon>Planctomycetota</taxon>
        <taxon>Planctomycetia</taxon>
        <taxon>Pirellulales</taxon>
        <taxon>Pirellulaceae</taxon>
        <taxon>Rosistilla</taxon>
    </lineage>
</organism>
<dbReference type="Pfam" id="PF12890">
    <property type="entry name" value="DHOase"/>
    <property type="match status" value="1"/>
</dbReference>
<name>A0A517LUJ8_9BACT</name>
<dbReference type="SUPFAM" id="SSF51556">
    <property type="entry name" value="Metallo-dependent hydrolases"/>
    <property type="match status" value="1"/>
</dbReference>
<dbReference type="NCBIfam" id="TIGR00857">
    <property type="entry name" value="pyrC_multi"/>
    <property type="match status" value="1"/>
</dbReference>
<dbReference type="KEGG" id="ruv:EC9_04390"/>
<dbReference type="GO" id="GO:0006145">
    <property type="term" value="P:purine nucleobase catabolic process"/>
    <property type="evidence" value="ECO:0007669"/>
    <property type="project" value="TreeGrafter"/>
</dbReference>
<keyword evidence="4" id="KW-1185">Reference proteome</keyword>
<evidence type="ECO:0000259" key="2">
    <source>
        <dbReference type="Pfam" id="PF12890"/>
    </source>
</evidence>
<evidence type="ECO:0000313" key="3">
    <source>
        <dbReference type="EMBL" id="QDS86279.1"/>
    </source>
</evidence>
<dbReference type="GO" id="GO:0046872">
    <property type="term" value="F:metal ion binding"/>
    <property type="evidence" value="ECO:0007669"/>
    <property type="project" value="InterPro"/>
</dbReference>
<dbReference type="GO" id="GO:0004038">
    <property type="term" value="F:allantoinase activity"/>
    <property type="evidence" value="ECO:0007669"/>
    <property type="project" value="TreeGrafter"/>
</dbReference>
<gene>
    <name evidence="3" type="primary">pyrC_1</name>
    <name evidence="3" type="ORF">EC9_04390</name>
</gene>
<dbReference type="EMBL" id="CP036261">
    <property type="protein sequence ID" value="QDS86279.1"/>
    <property type="molecule type" value="Genomic_DNA"/>
</dbReference>
<keyword evidence="3" id="KW-0378">Hydrolase</keyword>
<dbReference type="EC" id="3.5.2.3" evidence="3"/>
<accession>A0A517LUJ8</accession>
<dbReference type="SUPFAM" id="SSF51338">
    <property type="entry name" value="Composite domain of metallo-dependent hydrolases"/>
    <property type="match status" value="1"/>
</dbReference>
<dbReference type="CDD" id="cd01317">
    <property type="entry name" value="DHOase_IIa"/>
    <property type="match status" value="1"/>
</dbReference>
<dbReference type="AlphaFoldDB" id="A0A517LUJ8"/>
<dbReference type="InterPro" id="IPR011059">
    <property type="entry name" value="Metal-dep_hydrolase_composite"/>
</dbReference>
<dbReference type="RefSeq" id="WP_145341934.1">
    <property type="nucleotide sequence ID" value="NZ_CP036261.1"/>
</dbReference>
<dbReference type="Gene3D" id="2.30.40.10">
    <property type="entry name" value="Urease, subunit C, domain 1"/>
    <property type="match status" value="1"/>
</dbReference>
<dbReference type="GO" id="GO:0005737">
    <property type="term" value="C:cytoplasm"/>
    <property type="evidence" value="ECO:0007669"/>
    <property type="project" value="TreeGrafter"/>
</dbReference>
<dbReference type="OrthoDB" id="9765462at2"/>
<dbReference type="InterPro" id="IPR004722">
    <property type="entry name" value="DHOase"/>
</dbReference>